<keyword evidence="2" id="KW-0560">Oxidoreductase</keyword>
<comment type="caution">
    <text evidence="2">The sequence shown here is derived from an EMBL/GenBank/DDBJ whole genome shotgun (WGS) entry which is preliminary data.</text>
</comment>
<evidence type="ECO:0000313" key="3">
    <source>
        <dbReference type="Proteomes" id="UP001564626"/>
    </source>
</evidence>
<dbReference type="Proteomes" id="UP001564626">
    <property type="component" value="Unassembled WGS sequence"/>
</dbReference>
<evidence type="ECO:0000313" key="2">
    <source>
        <dbReference type="EMBL" id="MEY8041411.1"/>
    </source>
</evidence>
<dbReference type="EMBL" id="JBGEHV010000036">
    <property type="protein sequence ID" value="MEY8041411.1"/>
    <property type="molecule type" value="Genomic_DNA"/>
</dbReference>
<dbReference type="RefSeq" id="WP_345365729.1">
    <property type="nucleotide sequence ID" value="NZ_BAABII010000016.1"/>
</dbReference>
<dbReference type="Pfam" id="PF09995">
    <property type="entry name" value="MPAB_Lcp_cat"/>
    <property type="match status" value="1"/>
</dbReference>
<proteinExistence type="predicted"/>
<dbReference type="PANTHER" id="PTHR36151:SF3">
    <property type="entry name" value="ER-BOUND OXYGENASE MPAB_MPAB'_RUBBER OXYGENASE CATALYTIC DOMAIN-CONTAINING PROTEIN"/>
    <property type="match status" value="1"/>
</dbReference>
<name>A0ABV4CNM9_9PSEU</name>
<dbReference type="EC" id="1.-.-.-" evidence="2"/>
<gene>
    <name evidence="2" type="ORF">AB8O55_18560</name>
</gene>
<dbReference type="GO" id="GO:0016491">
    <property type="term" value="F:oxidoreductase activity"/>
    <property type="evidence" value="ECO:0007669"/>
    <property type="project" value="UniProtKB-KW"/>
</dbReference>
<feature type="domain" description="ER-bound oxygenase mpaB/mpaB'/Rubber oxygenase catalytic" evidence="1">
    <location>
        <begin position="15"/>
        <end position="233"/>
    </location>
</feature>
<dbReference type="InterPro" id="IPR018713">
    <property type="entry name" value="MPAB/Lcp_cat_dom"/>
</dbReference>
<organism evidence="2 3">
    <name type="scientific">Saccharopolyspora cebuensis</name>
    <dbReference type="NCBI Taxonomy" id="418759"/>
    <lineage>
        <taxon>Bacteria</taxon>
        <taxon>Bacillati</taxon>
        <taxon>Actinomycetota</taxon>
        <taxon>Actinomycetes</taxon>
        <taxon>Pseudonocardiales</taxon>
        <taxon>Pseudonocardiaceae</taxon>
        <taxon>Saccharopolyspora</taxon>
    </lineage>
</organism>
<reference evidence="2 3" key="1">
    <citation type="submission" date="2024-08" db="EMBL/GenBank/DDBJ databases">
        <title>Genome mining of Saccharopolyspora cebuensis PGLac3 from Nigerian medicinal plant.</title>
        <authorList>
            <person name="Ezeobiora C.E."/>
            <person name="Igbokwe N.H."/>
            <person name="Amin D.H."/>
            <person name="Mendie U.E."/>
        </authorList>
    </citation>
    <scope>NUCLEOTIDE SEQUENCE [LARGE SCALE GENOMIC DNA]</scope>
    <source>
        <strain evidence="2 3">PGLac3</strain>
    </source>
</reference>
<accession>A0ABV4CNM9</accession>
<protein>
    <submittedName>
        <fullName evidence="2">Oxygenase MpaB family protein</fullName>
        <ecNumber evidence="2">1.-.-.-</ecNumber>
    </submittedName>
</protein>
<evidence type="ECO:0000259" key="1">
    <source>
        <dbReference type="Pfam" id="PF09995"/>
    </source>
</evidence>
<keyword evidence="3" id="KW-1185">Reference proteome</keyword>
<sequence length="269" mass="30577">MSSRPRAESAAMHRVVREGAILAGGARAILLQIAVPGVGRGVHEHSDFAYRPVDRLRTTLTYVYCMTYGTDEEVRTVTRLVNRVHGKVRGPGYRAIDPELQLWVAATLYDTATLLHERLFGPLDEETADRVYQEYAVLGTALQVPPELWPADRAAFRAYWDDMVATTEVTDDARAVAHDLLHPSVAPWWVRLSMPLLRFLTAGMLPPRLRAEFGLTWDRRRQRRYDALFAVAARIYPKLPPALREAPKEHYLRQMRRLIARGREPISAA</sequence>
<dbReference type="PANTHER" id="PTHR36151">
    <property type="entry name" value="BLR2777 PROTEIN"/>
    <property type="match status" value="1"/>
</dbReference>